<dbReference type="PANTHER" id="PTHR33437:SF2">
    <property type="entry name" value="OS06G0361200 PROTEIN"/>
    <property type="match status" value="1"/>
</dbReference>
<dbReference type="EMBL" id="JBDFQZ010000001">
    <property type="protein sequence ID" value="KAK9755938.1"/>
    <property type="molecule type" value="Genomic_DNA"/>
</dbReference>
<evidence type="ECO:0000259" key="2">
    <source>
        <dbReference type="Pfam" id="PF03732"/>
    </source>
</evidence>
<feature type="compositionally biased region" description="Acidic residues" evidence="1">
    <location>
        <begin position="56"/>
        <end position="69"/>
    </location>
</feature>
<feature type="compositionally biased region" description="Basic and acidic residues" evidence="1">
    <location>
        <begin position="283"/>
        <end position="300"/>
    </location>
</feature>
<organism evidence="3 4">
    <name type="scientific">Saponaria officinalis</name>
    <name type="common">Common soapwort</name>
    <name type="synonym">Lychnis saponaria</name>
    <dbReference type="NCBI Taxonomy" id="3572"/>
    <lineage>
        <taxon>Eukaryota</taxon>
        <taxon>Viridiplantae</taxon>
        <taxon>Streptophyta</taxon>
        <taxon>Embryophyta</taxon>
        <taxon>Tracheophyta</taxon>
        <taxon>Spermatophyta</taxon>
        <taxon>Magnoliopsida</taxon>
        <taxon>eudicotyledons</taxon>
        <taxon>Gunneridae</taxon>
        <taxon>Pentapetalae</taxon>
        <taxon>Caryophyllales</taxon>
        <taxon>Caryophyllaceae</taxon>
        <taxon>Caryophylleae</taxon>
        <taxon>Saponaria</taxon>
    </lineage>
</organism>
<proteinExistence type="predicted"/>
<comment type="caution">
    <text evidence="3">The sequence shown here is derived from an EMBL/GenBank/DDBJ whole genome shotgun (WGS) entry which is preliminary data.</text>
</comment>
<reference evidence="3" key="1">
    <citation type="submission" date="2024-03" db="EMBL/GenBank/DDBJ databases">
        <title>WGS assembly of Saponaria officinalis var. Norfolk2.</title>
        <authorList>
            <person name="Jenkins J."/>
            <person name="Shu S."/>
            <person name="Grimwood J."/>
            <person name="Barry K."/>
            <person name="Goodstein D."/>
            <person name="Schmutz J."/>
            <person name="Leebens-Mack J."/>
            <person name="Osbourn A."/>
        </authorList>
    </citation>
    <scope>NUCLEOTIDE SEQUENCE [LARGE SCALE GENOMIC DNA]</scope>
    <source>
        <strain evidence="3">JIC</strain>
    </source>
</reference>
<keyword evidence="4" id="KW-1185">Reference proteome</keyword>
<feature type="region of interest" description="Disordered" evidence="1">
    <location>
        <begin position="44"/>
        <end position="72"/>
    </location>
</feature>
<feature type="compositionally biased region" description="Low complexity" evidence="1">
    <location>
        <begin position="301"/>
        <end position="310"/>
    </location>
</feature>
<protein>
    <recommendedName>
        <fullName evidence="2">Retrotransposon gag domain-containing protein</fullName>
    </recommendedName>
</protein>
<dbReference type="InterPro" id="IPR005162">
    <property type="entry name" value="Retrotrans_gag_dom"/>
</dbReference>
<feature type="region of interest" description="Disordered" evidence="1">
    <location>
        <begin position="270"/>
        <end position="318"/>
    </location>
</feature>
<dbReference type="Proteomes" id="UP001443914">
    <property type="component" value="Unassembled WGS sequence"/>
</dbReference>
<dbReference type="AlphaFoldDB" id="A0AAW1NDC6"/>
<name>A0AAW1NDC6_SAPOF</name>
<evidence type="ECO:0000313" key="4">
    <source>
        <dbReference type="Proteomes" id="UP001443914"/>
    </source>
</evidence>
<dbReference type="Pfam" id="PF03732">
    <property type="entry name" value="Retrotrans_gag"/>
    <property type="match status" value="1"/>
</dbReference>
<evidence type="ECO:0000256" key="1">
    <source>
        <dbReference type="SAM" id="MobiDB-lite"/>
    </source>
</evidence>
<gene>
    <name evidence="3" type="ORF">RND81_01G060700</name>
</gene>
<feature type="domain" description="Retrotransposon gag" evidence="2">
    <location>
        <begin position="151"/>
        <end position="240"/>
    </location>
</feature>
<feature type="region of interest" description="Disordered" evidence="1">
    <location>
        <begin position="684"/>
        <end position="711"/>
    </location>
</feature>
<evidence type="ECO:0000313" key="3">
    <source>
        <dbReference type="EMBL" id="KAK9755938.1"/>
    </source>
</evidence>
<sequence>MTVGGSSIEEQMMEMKKLFEKVMKDSEEKNKNIAELQKEVVELRNKDANRILNGTDTEEDDKEDDDETNAEDKSELIANAIKSQLGGKASGNARYNKPYTRRIDSLHMPLGYQPPKFQQFDEKGNPKQHIAHFVETCNNAGTDGDLLVKQFVRSLKGIAFDWYTDLDPESIDSWNSMEDEFLNRFYSTRRIVSMSELTNTTQWEEEPVIDYISRWRALSLECKDRLSEASAVEMCMNGMNWDLLYILNGIKPRSFQELATPAHDMEITIKARNKGRTSSSKAPVEKKEFKKFDRSSKTSSKESMTVSTSSAPLQEKKYPFPDSDLSGMLDDLLENNVIQLPESKRPEQANRTTDPNYCRYHRLVSHPIEKCITLKEKIMQLAKDEKIILDLDETVTTNQTTATLEQPDAEVTENGIYVKRDGWHICMVQFGSLEPVAVWVKETVFSPPATLGNASATLESVEDMDDDEGWTLDLLLGSNPHNRPLYVLGYIRGHKVKRILIDGGSWVNLMPKTTMDELGITMDELYSSRTVIHETLFHIMEGKSSFKLLLGRPWMHENGVVTSTLHQCLKYFRGGERRINGDAKSFTKAGSFFADAKFYKENGTSSEFMPTIISSTGKGGKTKKVVQRVEETTPTISINNAVSLDDTSYAQSKADQLCKLVVQPTRKEQKQVATSPVLRYIPKSRRKEGESPFAECQQSKGEHKDEKKGKKVIKQEWVAKVTTPLSNTMQTKIMKPPIKGFVPKSTNPSNVQNKGVFNSNAYKLLAHAGYDFDNPTPLGSVIEVEPYGLNKDQRQLFKREGSFKATKVGLGYESPAPVKLTVRRKKNVASSQYITDEENRTIC</sequence>
<accession>A0AAW1NDC6</accession>
<dbReference type="PANTHER" id="PTHR33437">
    <property type="entry name" value="OS06G0361200 PROTEIN"/>
    <property type="match status" value="1"/>
</dbReference>
<dbReference type="CDD" id="cd00303">
    <property type="entry name" value="retropepsin_like"/>
    <property type="match status" value="1"/>
</dbReference>